<comment type="subcellular location">
    <subcellularLocation>
        <location evidence="1">Nucleus</location>
    </subcellularLocation>
</comment>
<protein>
    <recommendedName>
        <fullName evidence="9">Zinc finger C2H2 LYAR-type domain-containing protein</fullName>
    </recommendedName>
</protein>
<dbReference type="GO" id="GO:0006364">
    <property type="term" value="P:rRNA processing"/>
    <property type="evidence" value="ECO:0007669"/>
    <property type="project" value="TreeGrafter"/>
</dbReference>
<evidence type="ECO:0000256" key="5">
    <source>
        <dbReference type="ARBA" id="ARBA00022833"/>
    </source>
</evidence>
<dbReference type="Pfam" id="PF08790">
    <property type="entry name" value="zf-LYAR"/>
    <property type="match status" value="1"/>
</dbReference>
<dbReference type="EMBL" id="CAJEWN010000729">
    <property type="protein sequence ID" value="CAD2189050.1"/>
    <property type="molecule type" value="Genomic_DNA"/>
</dbReference>
<evidence type="ECO:0000256" key="3">
    <source>
        <dbReference type="ARBA" id="ARBA00022737"/>
    </source>
</evidence>
<accession>A0A6V7WPX0</accession>
<dbReference type="InterPro" id="IPR014898">
    <property type="entry name" value="Znf_C2H2_LYAR"/>
</dbReference>
<gene>
    <name evidence="10" type="ORF">MENT_LOCUS41747</name>
</gene>
<feature type="region of interest" description="Disordered" evidence="8">
    <location>
        <begin position="171"/>
        <end position="199"/>
    </location>
</feature>
<evidence type="ECO:0000313" key="11">
    <source>
        <dbReference type="Proteomes" id="UP000580250"/>
    </source>
</evidence>
<evidence type="ECO:0000256" key="2">
    <source>
        <dbReference type="ARBA" id="ARBA00022723"/>
    </source>
</evidence>
<dbReference type="PANTHER" id="PTHR13100:SF10">
    <property type="entry name" value="CELL GROWTH-REGULATING NUCLEOLAR PROTEIN"/>
    <property type="match status" value="1"/>
</dbReference>
<feature type="domain" description="Zinc finger C2H2 LYAR-type" evidence="9">
    <location>
        <begin position="30"/>
        <end position="57"/>
    </location>
</feature>
<dbReference type="PROSITE" id="PS51804">
    <property type="entry name" value="ZF_C2HC_LYAR"/>
    <property type="match status" value="2"/>
</dbReference>
<dbReference type="GO" id="GO:0000122">
    <property type="term" value="P:negative regulation of transcription by RNA polymerase II"/>
    <property type="evidence" value="ECO:0007669"/>
    <property type="project" value="TreeGrafter"/>
</dbReference>
<dbReference type="GO" id="GO:0005730">
    <property type="term" value="C:nucleolus"/>
    <property type="evidence" value="ECO:0007669"/>
    <property type="project" value="TreeGrafter"/>
</dbReference>
<evidence type="ECO:0000256" key="8">
    <source>
        <dbReference type="SAM" id="MobiDB-lite"/>
    </source>
</evidence>
<keyword evidence="6" id="KW-0539">Nucleus</keyword>
<dbReference type="GO" id="GO:0008270">
    <property type="term" value="F:zinc ion binding"/>
    <property type="evidence" value="ECO:0007669"/>
    <property type="project" value="UniProtKB-KW"/>
</dbReference>
<evidence type="ECO:0000313" key="10">
    <source>
        <dbReference type="EMBL" id="CAD2189050.1"/>
    </source>
</evidence>
<organism evidence="10 11">
    <name type="scientific">Meloidogyne enterolobii</name>
    <name type="common">Root-knot nematode worm</name>
    <name type="synonym">Meloidogyne mayaguensis</name>
    <dbReference type="NCBI Taxonomy" id="390850"/>
    <lineage>
        <taxon>Eukaryota</taxon>
        <taxon>Metazoa</taxon>
        <taxon>Ecdysozoa</taxon>
        <taxon>Nematoda</taxon>
        <taxon>Chromadorea</taxon>
        <taxon>Rhabditida</taxon>
        <taxon>Tylenchina</taxon>
        <taxon>Tylenchomorpha</taxon>
        <taxon>Tylenchoidea</taxon>
        <taxon>Meloidogynidae</taxon>
        <taxon>Meloidogyninae</taxon>
        <taxon>Meloidogyne</taxon>
    </lineage>
</organism>
<dbReference type="InterPro" id="IPR039999">
    <property type="entry name" value="LYAR"/>
</dbReference>
<reference evidence="10 11" key="1">
    <citation type="submission" date="2020-08" db="EMBL/GenBank/DDBJ databases">
        <authorList>
            <person name="Koutsovoulos G."/>
            <person name="Danchin GJ E."/>
        </authorList>
    </citation>
    <scope>NUCLEOTIDE SEQUENCE [LARGE SCALE GENOMIC DNA]</scope>
</reference>
<evidence type="ECO:0000256" key="1">
    <source>
        <dbReference type="ARBA" id="ARBA00004123"/>
    </source>
</evidence>
<proteinExistence type="predicted"/>
<dbReference type="GO" id="GO:0003677">
    <property type="term" value="F:DNA binding"/>
    <property type="evidence" value="ECO:0007669"/>
    <property type="project" value="InterPro"/>
</dbReference>
<dbReference type="OrthoDB" id="21474at2759"/>
<evidence type="ECO:0000256" key="4">
    <source>
        <dbReference type="ARBA" id="ARBA00022771"/>
    </source>
</evidence>
<dbReference type="SUPFAM" id="SSF57667">
    <property type="entry name" value="beta-beta-alpha zinc fingers"/>
    <property type="match status" value="2"/>
</dbReference>
<feature type="compositionally biased region" description="Basic and acidic residues" evidence="8">
    <location>
        <begin position="171"/>
        <end position="183"/>
    </location>
</feature>
<dbReference type="Gene3D" id="3.30.1490.490">
    <property type="match status" value="1"/>
</dbReference>
<dbReference type="AlphaFoldDB" id="A0A6V7WPX0"/>
<evidence type="ECO:0000256" key="7">
    <source>
        <dbReference type="PROSITE-ProRule" id="PRU01145"/>
    </source>
</evidence>
<dbReference type="PANTHER" id="PTHR13100">
    <property type="entry name" value="CELL GROWTH-REGULATING NUCLEOLAR PROTEIN LYAR"/>
    <property type="match status" value="1"/>
</dbReference>
<keyword evidence="5" id="KW-0862">Zinc</keyword>
<comment type="caution">
    <text evidence="10">The sequence shown here is derived from an EMBL/GenBank/DDBJ whole genome shotgun (WGS) entry which is preliminary data.</text>
</comment>
<keyword evidence="3" id="KW-0677">Repeat</keyword>
<evidence type="ECO:0000259" key="9">
    <source>
        <dbReference type="Pfam" id="PF08790"/>
    </source>
</evidence>
<dbReference type="InterPro" id="IPR036236">
    <property type="entry name" value="Znf_C2H2_sf"/>
</dbReference>
<feature type="compositionally biased region" description="Acidic residues" evidence="8">
    <location>
        <begin position="184"/>
        <end position="193"/>
    </location>
</feature>
<dbReference type="Proteomes" id="UP000580250">
    <property type="component" value="Unassembled WGS sequence"/>
</dbReference>
<keyword evidence="2" id="KW-0479">Metal-binding</keyword>
<name>A0A6V7WPX0_MELEN</name>
<evidence type="ECO:0000256" key="6">
    <source>
        <dbReference type="ARBA" id="ARBA00023242"/>
    </source>
</evidence>
<sequence>MVFFICDNCGESLKKNQVQKHSSKCKNGSFSCMDCQVVFTINNYDHHIKCISEDEKYGGANYTAKINKGEVKQDSWVNQVRAAIKFVNDPQLKGLLRKIQGYTNIPRKESKFINFLQNSLNYKNYGLCKKAWEAIKDEAEKLKNKRAEKCGGDKTEVIYKEVEEEKEIEEKKEVEEKKEIEEEKQGEEEEKQVEEEKRVVEKEEIIEEDQLVEEKQIEEENQKRISDIPLKSILKKKKKEEKNKNGSKKFEENLIVRSNEPKMFPTRIVFNDSDDE</sequence>
<dbReference type="FunFam" id="3.30.1490.490:FF:000001">
    <property type="entry name" value="cell growth-regulating nucleolar protein-like"/>
    <property type="match status" value="1"/>
</dbReference>
<keyword evidence="4 7" id="KW-0863">Zinc-finger</keyword>